<reference evidence="2" key="2">
    <citation type="submission" date="2019-02" db="EMBL/GenBank/DDBJ databases">
        <title>Opniocepnalus argus Var Kimnra genome.</title>
        <authorList>
            <person name="Zhou C."/>
            <person name="Xiao S."/>
        </authorList>
    </citation>
    <scope>NUCLEOTIDE SEQUENCE [LARGE SCALE GENOMIC DNA]</scope>
</reference>
<sequence>MCMLGHLELSSDACLPPGRCLSSIYAGTAIKRWEVSKMVREDAGHLAPFFVGWFLSQA</sequence>
<protein>
    <submittedName>
        <fullName evidence="1">Uncharacterized protein</fullName>
    </submittedName>
</protein>
<name>A0A6G1QGQ7_CHAAH</name>
<dbReference type="Proteomes" id="UP000503349">
    <property type="component" value="Chromosome 16"/>
</dbReference>
<keyword evidence="2" id="KW-1185">Reference proteome</keyword>
<evidence type="ECO:0000313" key="1">
    <source>
        <dbReference type="EMBL" id="KAF3701286.1"/>
    </source>
</evidence>
<organism evidence="1 2">
    <name type="scientific">Channa argus</name>
    <name type="common">Northern snakehead</name>
    <name type="synonym">Ophicephalus argus</name>
    <dbReference type="NCBI Taxonomy" id="215402"/>
    <lineage>
        <taxon>Eukaryota</taxon>
        <taxon>Metazoa</taxon>
        <taxon>Chordata</taxon>
        <taxon>Craniata</taxon>
        <taxon>Vertebrata</taxon>
        <taxon>Euteleostomi</taxon>
        <taxon>Actinopterygii</taxon>
        <taxon>Neopterygii</taxon>
        <taxon>Teleostei</taxon>
        <taxon>Neoteleostei</taxon>
        <taxon>Acanthomorphata</taxon>
        <taxon>Anabantaria</taxon>
        <taxon>Anabantiformes</taxon>
        <taxon>Channoidei</taxon>
        <taxon>Channidae</taxon>
        <taxon>Channa</taxon>
    </lineage>
</organism>
<proteinExistence type="predicted"/>
<gene>
    <name evidence="1" type="ORF">EXN66_Car016974</name>
</gene>
<evidence type="ECO:0000313" key="2">
    <source>
        <dbReference type="Proteomes" id="UP000503349"/>
    </source>
</evidence>
<dbReference type="AlphaFoldDB" id="A0A6G1QGQ7"/>
<dbReference type="EMBL" id="CM015727">
    <property type="protein sequence ID" value="KAF3701286.1"/>
    <property type="molecule type" value="Genomic_DNA"/>
</dbReference>
<reference evidence="1 2" key="1">
    <citation type="submission" date="2019-02" db="EMBL/GenBank/DDBJ databases">
        <title>Opniocepnalus argus genome.</title>
        <authorList>
            <person name="Zhou C."/>
            <person name="Xiao S."/>
        </authorList>
    </citation>
    <scope>NUCLEOTIDE SEQUENCE [LARGE SCALE GENOMIC DNA]</scope>
    <source>
        <strain evidence="1">OARG1902GOOAL</strain>
        <tissue evidence="1">Muscle</tissue>
    </source>
</reference>
<accession>A0A6G1QGQ7</accession>